<dbReference type="SUPFAM" id="SSF75005">
    <property type="entry name" value="Arabinanase/levansucrase/invertase"/>
    <property type="match status" value="1"/>
</dbReference>
<dbReference type="CDD" id="cd09000">
    <property type="entry name" value="GH43_SXA-like"/>
    <property type="match status" value="1"/>
</dbReference>
<name>A0A7K3TJ96_9BIFI</name>
<dbReference type="RefSeq" id="WP_152350396.1">
    <property type="nucleotide sequence ID" value="NZ_WBSN01000008.1"/>
</dbReference>
<dbReference type="OrthoDB" id="9801455at2"/>
<feature type="active site" description="Proton donor" evidence="4">
    <location>
        <position position="187"/>
    </location>
</feature>
<dbReference type="GO" id="GO:0004553">
    <property type="term" value="F:hydrolase activity, hydrolyzing O-glycosyl compounds"/>
    <property type="evidence" value="ECO:0007669"/>
    <property type="project" value="InterPro"/>
</dbReference>
<feature type="active site" description="Proton acceptor" evidence="4">
    <location>
        <position position="14"/>
    </location>
</feature>
<dbReference type="Pfam" id="PF04616">
    <property type="entry name" value="Glyco_hydro_43"/>
    <property type="match status" value="1"/>
</dbReference>
<dbReference type="InterPro" id="IPR013320">
    <property type="entry name" value="ConA-like_dom_sf"/>
</dbReference>
<dbReference type="InterPro" id="IPR051795">
    <property type="entry name" value="Glycosyl_Hydrlase_43"/>
</dbReference>
<dbReference type="PANTHER" id="PTHR42812:SF12">
    <property type="entry name" value="BETA-XYLOSIDASE-RELATED"/>
    <property type="match status" value="1"/>
</dbReference>
<evidence type="ECO:0000256" key="3">
    <source>
        <dbReference type="ARBA" id="ARBA00023295"/>
    </source>
</evidence>
<keyword evidence="3 6" id="KW-0326">Glycosidase</keyword>
<evidence type="ECO:0000256" key="2">
    <source>
        <dbReference type="ARBA" id="ARBA00022801"/>
    </source>
</evidence>
<feature type="site" description="Important for catalytic activity, responsible for pKa modulation of the active site Glu and correct orientation of both the proton donor and substrate" evidence="5">
    <location>
        <position position="127"/>
    </location>
</feature>
<comment type="caution">
    <text evidence="8">The sequence shown here is derived from an EMBL/GenBank/DDBJ whole genome shotgun (WGS) entry which is preliminary data.</text>
</comment>
<gene>
    <name evidence="8" type="ORF">GFD22_08620</name>
</gene>
<dbReference type="Pfam" id="PF17851">
    <property type="entry name" value="GH43_C2"/>
    <property type="match status" value="1"/>
</dbReference>
<proteinExistence type="inferred from homology"/>
<feature type="domain" description="Beta-xylosidase C-terminal Concanavalin A-like" evidence="7">
    <location>
        <begin position="367"/>
        <end position="548"/>
    </location>
</feature>
<evidence type="ECO:0000256" key="4">
    <source>
        <dbReference type="PIRSR" id="PIRSR606710-1"/>
    </source>
</evidence>
<sequence>MLIHNPVLPGFNPDPVIFRDGERYRIIVSTFEWLPGLRVYSSDDLAHWSYETAVLDGPAAPELRGNPAACSIWGPFAVWRNGTYYVAYTNVRSTRVPYKDCDNYVVTATSLNGPWSEPVYVNSSGFDPSLFFDDDGRAYFLNAIWDYRMDTRNKSAGVVMQEIDPRTLELIGEARVIFPGTAARKTEAPQIYKHDGWYYLLTAEGGTESGHQETVARSRSVWGPYEADPETPLITAADDPTLPLQCAGHASLVETPGGDWYLAYLCSRPFENNDGFSILGRETAIQRVRWTDDGWLRLADGGHHPQEVVEVPDAGVRTDCADCVDRADSGGTSPIVPSPSLNVGNPVVGLSDPGFDDPLTGPSLNPNHWNTLRQLPDGEWLEFAGAGLTIRGGQSPQSFFDQHIVGTRQTALACTASVTMDYVPDRSAVGYLKLAGLTLYLNDANYVLFMVTAGDDGPVAVLQQSVRGEFSQVEVMPVSDGGGYDLSVRLNGNSAWFTVGDGTGETRFAPLDVTFLSGGYTGNFIGLDVIDMDRRNASAATFRDFRYRVLG</sequence>
<dbReference type="Gene3D" id="2.115.10.20">
    <property type="entry name" value="Glycosyl hydrolase domain, family 43"/>
    <property type="match status" value="1"/>
</dbReference>
<dbReference type="Gene3D" id="2.60.120.200">
    <property type="match status" value="1"/>
</dbReference>
<evidence type="ECO:0000256" key="1">
    <source>
        <dbReference type="ARBA" id="ARBA00009865"/>
    </source>
</evidence>
<dbReference type="EMBL" id="WHZY01000015">
    <property type="protein sequence ID" value="NEG79026.1"/>
    <property type="molecule type" value="Genomic_DNA"/>
</dbReference>
<dbReference type="PANTHER" id="PTHR42812">
    <property type="entry name" value="BETA-XYLOSIDASE"/>
    <property type="match status" value="1"/>
</dbReference>
<organism evidence="8 9">
    <name type="scientific">Bifidobacterium avesanii</name>
    <dbReference type="NCBI Taxonomy" id="1798157"/>
    <lineage>
        <taxon>Bacteria</taxon>
        <taxon>Bacillati</taxon>
        <taxon>Actinomycetota</taxon>
        <taxon>Actinomycetes</taxon>
        <taxon>Bifidobacteriales</taxon>
        <taxon>Bifidobacteriaceae</taxon>
        <taxon>Bifidobacterium</taxon>
    </lineage>
</organism>
<dbReference type="InterPro" id="IPR006710">
    <property type="entry name" value="Glyco_hydro_43"/>
</dbReference>
<dbReference type="InterPro" id="IPR041542">
    <property type="entry name" value="GH43_C2"/>
</dbReference>
<protein>
    <submittedName>
        <fullName evidence="8">Family 43 glycosylhydrolase</fullName>
    </submittedName>
</protein>
<evidence type="ECO:0000256" key="6">
    <source>
        <dbReference type="RuleBase" id="RU361187"/>
    </source>
</evidence>
<keyword evidence="2 6" id="KW-0378">Hydrolase</keyword>
<evidence type="ECO:0000259" key="7">
    <source>
        <dbReference type="Pfam" id="PF17851"/>
    </source>
</evidence>
<evidence type="ECO:0000313" key="9">
    <source>
        <dbReference type="Proteomes" id="UP000469763"/>
    </source>
</evidence>
<dbReference type="InterPro" id="IPR023296">
    <property type="entry name" value="Glyco_hydro_beta-prop_sf"/>
</dbReference>
<dbReference type="AlphaFoldDB" id="A0A7K3TJ96"/>
<dbReference type="SUPFAM" id="SSF49899">
    <property type="entry name" value="Concanavalin A-like lectins/glucanases"/>
    <property type="match status" value="1"/>
</dbReference>
<evidence type="ECO:0000313" key="8">
    <source>
        <dbReference type="EMBL" id="NEG79026.1"/>
    </source>
</evidence>
<dbReference type="GO" id="GO:0005975">
    <property type="term" value="P:carbohydrate metabolic process"/>
    <property type="evidence" value="ECO:0007669"/>
    <property type="project" value="InterPro"/>
</dbReference>
<dbReference type="Proteomes" id="UP000469763">
    <property type="component" value="Unassembled WGS sequence"/>
</dbReference>
<evidence type="ECO:0000256" key="5">
    <source>
        <dbReference type="PIRSR" id="PIRSR606710-2"/>
    </source>
</evidence>
<reference evidence="8 9" key="1">
    <citation type="submission" date="2019-10" db="EMBL/GenBank/DDBJ databases">
        <title>Bifidobacterium from non-human primates.</title>
        <authorList>
            <person name="Modesto M."/>
        </authorList>
    </citation>
    <scope>NUCLEOTIDE SEQUENCE [LARGE SCALE GENOMIC DNA]</scope>
    <source>
        <strain evidence="8 9">TREC</strain>
    </source>
</reference>
<comment type="similarity">
    <text evidence="1 6">Belongs to the glycosyl hydrolase 43 family.</text>
</comment>
<keyword evidence="9" id="KW-1185">Reference proteome</keyword>
<accession>A0A7K3TJ96</accession>